<keyword evidence="2" id="KW-1017">Isopeptide bond</keyword>
<dbReference type="InterPro" id="IPR019559">
    <property type="entry name" value="Cullin_neddylation_domain"/>
</dbReference>
<dbReference type="InterPro" id="IPR059120">
    <property type="entry name" value="Cullin-like_AB"/>
</dbReference>
<evidence type="ECO:0000256" key="6">
    <source>
        <dbReference type="SAM" id="MobiDB-lite"/>
    </source>
</evidence>
<dbReference type="Pfam" id="PF26557">
    <property type="entry name" value="Cullin_AB"/>
    <property type="match status" value="1"/>
</dbReference>
<feature type="region of interest" description="Disordered" evidence="6">
    <location>
        <begin position="407"/>
        <end position="440"/>
    </location>
</feature>
<reference evidence="8" key="1">
    <citation type="submission" date="2014-08" db="EMBL/GenBank/DDBJ databases">
        <authorList>
            <person name="Sharma Rahul"/>
            <person name="Thines Marco"/>
        </authorList>
    </citation>
    <scope>NUCLEOTIDE SEQUENCE</scope>
</reference>
<dbReference type="SUPFAM" id="SSF74788">
    <property type="entry name" value="Cullin repeat-like"/>
    <property type="match status" value="1"/>
</dbReference>
<dbReference type="AlphaFoldDB" id="A0A0F7SJR5"/>
<accession>A0A0F7SJR5</accession>
<dbReference type="SMART" id="SM00182">
    <property type="entry name" value="CULLIN"/>
    <property type="match status" value="1"/>
</dbReference>
<dbReference type="Pfam" id="PF10557">
    <property type="entry name" value="Cullin_Nedd8"/>
    <property type="match status" value="1"/>
</dbReference>
<dbReference type="GO" id="GO:0006511">
    <property type="term" value="P:ubiquitin-dependent protein catabolic process"/>
    <property type="evidence" value="ECO:0007669"/>
    <property type="project" value="InterPro"/>
</dbReference>
<dbReference type="GO" id="GO:0031625">
    <property type="term" value="F:ubiquitin protein ligase binding"/>
    <property type="evidence" value="ECO:0007669"/>
    <property type="project" value="InterPro"/>
</dbReference>
<evidence type="ECO:0000256" key="5">
    <source>
        <dbReference type="RuleBase" id="RU003829"/>
    </source>
</evidence>
<dbReference type="SUPFAM" id="SSF46785">
    <property type="entry name" value="Winged helix' DNA-binding domain"/>
    <property type="match status" value="1"/>
</dbReference>
<dbReference type="InterPro" id="IPR036317">
    <property type="entry name" value="Cullin_homology_sf"/>
</dbReference>
<dbReference type="InterPro" id="IPR016158">
    <property type="entry name" value="Cullin_homology"/>
</dbReference>
<comment type="similarity">
    <text evidence="1 4 5">Belongs to the cullin family.</text>
</comment>
<feature type="compositionally biased region" description="Basic and acidic residues" evidence="6">
    <location>
        <begin position="115"/>
        <end position="128"/>
    </location>
</feature>
<dbReference type="InterPro" id="IPR036390">
    <property type="entry name" value="WH_DNA-bd_sf"/>
</dbReference>
<dbReference type="FunFam" id="1.10.10.10:FF:000014">
    <property type="entry name" value="Cullin 1"/>
    <property type="match status" value="1"/>
</dbReference>
<keyword evidence="3" id="KW-0832">Ubl conjugation</keyword>
<dbReference type="SUPFAM" id="SSF75632">
    <property type="entry name" value="Cullin homology domain"/>
    <property type="match status" value="1"/>
</dbReference>
<dbReference type="InterPro" id="IPR016157">
    <property type="entry name" value="Cullin_CS"/>
</dbReference>
<dbReference type="Pfam" id="PF00888">
    <property type="entry name" value="Cullin"/>
    <property type="match status" value="1"/>
</dbReference>
<dbReference type="Gene3D" id="3.30.230.130">
    <property type="entry name" value="Cullin, Chain C, Domain 2"/>
    <property type="match status" value="1"/>
</dbReference>
<dbReference type="FunFam" id="1.20.1310.10:FF:000036">
    <property type="entry name" value="SCF ubiquitin ligase subunit CulC, putative"/>
    <property type="match status" value="1"/>
</dbReference>
<dbReference type="EMBL" id="LN483249">
    <property type="protein sequence ID" value="CDZ97609.1"/>
    <property type="molecule type" value="Genomic_DNA"/>
</dbReference>
<evidence type="ECO:0000256" key="2">
    <source>
        <dbReference type="ARBA" id="ARBA00022499"/>
    </source>
</evidence>
<dbReference type="InterPro" id="IPR045093">
    <property type="entry name" value="Cullin"/>
</dbReference>
<feature type="compositionally biased region" description="Low complexity" evidence="6">
    <location>
        <begin position="101"/>
        <end position="110"/>
    </location>
</feature>
<evidence type="ECO:0000313" key="8">
    <source>
        <dbReference type="EMBL" id="CDZ97609.1"/>
    </source>
</evidence>
<dbReference type="Gene3D" id="1.10.10.10">
    <property type="entry name" value="Winged helix-like DNA-binding domain superfamily/Winged helix DNA-binding domain"/>
    <property type="match status" value="1"/>
</dbReference>
<evidence type="ECO:0000259" key="7">
    <source>
        <dbReference type="PROSITE" id="PS50069"/>
    </source>
</evidence>
<dbReference type="PROSITE" id="PS01256">
    <property type="entry name" value="CULLIN_1"/>
    <property type="match status" value="1"/>
</dbReference>
<feature type="compositionally biased region" description="Basic and acidic residues" evidence="6">
    <location>
        <begin position="423"/>
        <end position="435"/>
    </location>
</feature>
<dbReference type="Gene3D" id="1.20.1310.10">
    <property type="entry name" value="Cullin Repeats"/>
    <property type="match status" value="4"/>
</dbReference>
<dbReference type="GO" id="GO:0031461">
    <property type="term" value="C:cullin-RING ubiquitin ligase complex"/>
    <property type="evidence" value="ECO:0007669"/>
    <property type="project" value="InterPro"/>
</dbReference>
<dbReference type="FunFam" id="1.20.1310.10:FF:000001">
    <property type="entry name" value="Cullin 3"/>
    <property type="match status" value="1"/>
</dbReference>
<dbReference type="PROSITE" id="PS50069">
    <property type="entry name" value="CULLIN_2"/>
    <property type="match status" value="1"/>
</dbReference>
<feature type="region of interest" description="Disordered" evidence="6">
    <location>
        <begin position="85"/>
        <end position="148"/>
    </location>
</feature>
<dbReference type="SMART" id="SM00884">
    <property type="entry name" value="Cullin_Nedd8"/>
    <property type="match status" value="1"/>
</dbReference>
<feature type="compositionally biased region" description="Polar residues" evidence="6">
    <location>
        <begin position="129"/>
        <end position="145"/>
    </location>
</feature>
<proteinExistence type="inferred from homology"/>
<evidence type="ECO:0000256" key="3">
    <source>
        <dbReference type="ARBA" id="ARBA00022843"/>
    </source>
</evidence>
<evidence type="ECO:0000256" key="1">
    <source>
        <dbReference type="ARBA" id="ARBA00006019"/>
    </source>
</evidence>
<evidence type="ECO:0000256" key="4">
    <source>
        <dbReference type="PROSITE-ProRule" id="PRU00330"/>
    </source>
</evidence>
<dbReference type="FunFam" id="1.20.1310.10:FF:000002">
    <property type="entry name" value="cullin-3 isoform X1"/>
    <property type="match status" value="1"/>
</dbReference>
<organism evidence="8">
    <name type="scientific">Phaffia rhodozyma</name>
    <name type="common">Yeast</name>
    <name type="synonym">Xanthophyllomyces dendrorhous</name>
    <dbReference type="NCBI Taxonomy" id="264483"/>
    <lineage>
        <taxon>Eukaryota</taxon>
        <taxon>Fungi</taxon>
        <taxon>Dikarya</taxon>
        <taxon>Basidiomycota</taxon>
        <taxon>Agaricomycotina</taxon>
        <taxon>Tremellomycetes</taxon>
        <taxon>Cystofilobasidiales</taxon>
        <taxon>Mrakiaceae</taxon>
        <taxon>Phaffia</taxon>
    </lineage>
</organism>
<dbReference type="PANTHER" id="PTHR11932">
    <property type="entry name" value="CULLIN"/>
    <property type="match status" value="1"/>
</dbReference>
<dbReference type="InterPro" id="IPR016159">
    <property type="entry name" value="Cullin_repeat-like_dom_sf"/>
</dbReference>
<name>A0A0F7SJR5_PHARH</name>
<dbReference type="InterPro" id="IPR036388">
    <property type="entry name" value="WH-like_DNA-bd_sf"/>
</dbReference>
<feature type="domain" description="Cullin family profile" evidence="7">
    <location>
        <begin position="497"/>
        <end position="729"/>
    </location>
</feature>
<dbReference type="InterPro" id="IPR001373">
    <property type="entry name" value="Cullin_N"/>
</dbReference>
<protein>
    <submittedName>
        <fullName evidence="8">Cullins</fullName>
    </submittedName>
</protein>
<sequence length="858" mass="96485">MNGLKKPKGKIRPPRQIQLDVSLDESWRRLAVAIKEIQNHNVSKLRFEENYRYTTSMVRHKRGDVLYNGVKELVTQHLTSEAKSRIVPSFTRPPLIPAHPTSSSSATSTTNFSNDFDRKGKGKMKDSANESSFGQGTESRTTSDLQVDGMSSVERAAEGERFLKALKAVWDDHERCITQMCAVLAYMDKVYVPVAGVPATLEIGKTLFLQSMLRSPMYPIEAQLISTLLSQIRLERDGEVINRSAVRDVMLILVELRSSIGARGASSGKSVYEADFEHGFLEWTAVYYKAEGERLVEECEAGIYLRKVERRFEEESSRAQHYLSNNTSPPLQKILEDHLLHAHLRSIINMPGSGLVFMLDGDRLDDIGRMYTLFSRVPTGLKEIRKALKENVRERGEKINQGIMVTTGPSTEVAGNQPEEVAEGDKGENEKEKSKAKSAGAGGGAAAALQAALRWVQEVLDLKDKFDKVLDGAFAGDIGVQTSINEAFELFINSNPKSAEFISLFIDENLKKGLKGKSEDEVDIILNKAITVFRFLTDKDVFERYYKNHLAKRLINSRSVSDDAERGMVAKLKVESGYQFTQKLEGMFTDMRVSGDTMDAYRAHQSSTSAAPSFDLSVTVLTSTYWPGTNLQSTTIFPSTLSAQVEAFERFYHSRHSGRRLTWQSHLGTADVKVRFKNRTHELNVSTLALVTLLLFENLEEGEELEYQDIRSATGIPDSELMRTLQSLACGKYRVLTKHPKSKDVAVTDSFVFNDAFTAPLAKIKIAMVANKVETNEQREETNEKVDEERRFLTEACIVRIMKNSKTMTHQALMNEVTKQLSSRFSPSTAMIKKRIEALIDREYLERLVDLKSYAYLA</sequence>